<accession>A0A6L5QLH9</accession>
<feature type="region of interest" description="Disordered" evidence="3">
    <location>
        <begin position="403"/>
        <end position="428"/>
    </location>
</feature>
<comment type="caution">
    <text evidence="4">The sequence shown here is derived from an EMBL/GenBank/DDBJ whole genome shotgun (WGS) entry which is preliminary data.</text>
</comment>
<dbReference type="PANTHER" id="PTHR12526:SF510">
    <property type="entry name" value="D-INOSITOL 3-PHOSPHATE GLYCOSYLTRANSFERASE"/>
    <property type="match status" value="1"/>
</dbReference>
<reference evidence="4 5" key="1">
    <citation type="submission" date="2019-11" db="EMBL/GenBank/DDBJ databases">
        <title>Novel species isolated from a subtropical stream in China.</title>
        <authorList>
            <person name="Lu H."/>
        </authorList>
    </citation>
    <scope>NUCLEOTIDE SEQUENCE [LARGE SCALE GENOMIC DNA]</scope>
    <source>
        <strain evidence="4 5">FT25W</strain>
    </source>
</reference>
<organism evidence="4 5">
    <name type="scientific">Duganella alba</name>
    <dbReference type="NCBI Taxonomy" id="2666081"/>
    <lineage>
        <taxon>Bacteria</taxon>
        <taxon>Pseudomonadati</taxon>
        <taxon>Pseudomonadota</taxon>
        <taxon>Betaproteobacteria</taxon>
        <taxon>Burkholderiales</taxon>
        <taxon>Oxalobacteraceae</taxon>
        <taxon>Telluria group</taxon>
        <taxon>Duganella</taxon>
    </lineage>
</organism>
<protein>
    <submittedName>
        <fullName evidence="4">Glycosyltransferase</fullName>
    </submittedName>
</protein>
<dbReference type="Pfam" id="PF13692">
    <property type="entry name" value="Glyco_trans_1_4"/>
    <property type="match status" value="1"/>
</dbReference>
<evidence type="ECO:0000256" key="1">
    <source>
        <dbReference type="ARBA" id="ARBA00022676"/>
    </source>
</evidence>
<name>A0A6L5QLH9_9BURK</name>
<evidence type="ECO:0000256" key="3">
    <source>
        <dbReference type="SAM" id="MobiDB-lite"/>
    </source>
</evidence>
<gene>
    <name evidence="4" type="ORF">GJ697_22360</name>
</gene>
<keyword evidence="2 4" id="KW-0808">Transferase</keyword>
<keyword evidence="5" id="KW-1185">Reference proteome</keyword>
<dbReference type="Gene3D" id="3.40.50.2000">
    <property type="entry name" value="Glycogen Phosphorylase B"/>
    <property type="match status" value="2"/>
</dbReference>
<evidence type="ECO:0000313" key="5">
    <source>
        <dbReference type="Proteomes" id="UP000481037"/>
    </source>
</evidence>
<dbReference type="PANTHER" id="PTHR12526">
    <property type="entry name" value="GLYCOSYLTRANSFERASE"/>
    <property type="match status" value="1"/>
</dbReference>
<dbReference type="CDD" id="cd03801">
    <property type="entry name" value="GT4_PimA-like"/>
    <property type="match status" value="1"/>
</dbReference>
<dbReference type="SUPFAM" id="SSF53756">
    <property type="entry name" value="UDP-Glycosyltransferase/glycogen phosphorylase"/>
    <property type="match status" value="1"/>
</dbReference>
<dbReference type="GO" id="GO:0016757">
    <property type="term" value="F:glycosyltransferase activity"/>
    <property type="evidence" value="ECO:0007669"/>
    <property type="project" value="UniProtKB-KW"/>
</dbReference>
<dbReference type="Proteomes" id="UP000481037">
    <property type="component" value="Unassembled WGS sequence"/>
</dbReference>
<evidence type="ECO:0000313" key="4">
    <source>
        <dbReference type="EMBL" id="MRX10579.1"/>
    </source>
</evidence>
<evidence type="ECO:0000256" key="2">
    <source>
        <dbReference type="ARBA" id="ARBA00022679"/>
    </source>
</evidence>
<sequence length="428" mass="46741">MMLAYLINQYPKASHSFIRREIRELERQGWQVRRIALRASGESLPDAADREEQQRTSHVLGGGVRTALRLARGVAALLVRQPLRFQRAARQALRMSRRALRPWPYHLAYLAEACVVARLLHRCGARHLHAHFGTNAAEVALLAATLANIPYSFTVHGPEEFDHAAGLKLREKIRCAAFVVAISEFGRSQLYRHLPHAEWPKVRVVRCGLHAGYGAGPPAPPPPSPRLVCVGRLCEQKGQLLLLDALARLRTAGVALQLVLAGDGEMRDALQAQAARLGLRDVVRITGWLSGAQVRQEILNARALVLPSFAEGLPVALMEAMALGRPVISTYVAGIPELVQPGRNGWLVPPGDLDALTQALRDLLATPLADLSRMGEHGRRDVRRRHSLEREVTGLGRHFQASMQAAGQGQVAAPSTRDTAAGQPGGMP</sequence>
<proteinExistence type="predicted"/>
<dbReference type="EMBL" id="WKJM01000022">
    <property type="protein sequence ID" value="MRX10579.1"/>
    <property type="molecule type" value="Genomic_DNA"/>
</dbReference>
<keyword evidence="1" id="KW-0328">Glycosyltransferase</keyword>
<dbReference type="AlphaFoldDB" id="A0A6L5QLH9"/>